<dbReference type="STRING" id="237018.SAMN04489723_10882"/>
<reference evidence="1 2" key="1">
    <citation type="submission" date="2016-10" db="EMBL/GenBank/DDBJ databases">
        <authorList>
            <person name="de Groot N.N."/>
        </authorList>
    </citation>
    <scope>NUCLEOTIDE SEQUENCE [LARGE SCALE GENOMIC DNA]</scope>
    <source>
        <strain evidence="1 2">DSM 23399</strain>
    </source>
</reference>
<proteinExistence type="predicted"/>
<dbReference type="Proteomes" id="UP000198790">
    <property type="component" value="Unassembled WGS sequence"/>
</dbReference>
<name>A0A1I1AF64_9BACT</name>
<dbReference type="EMBL" id="FOKK01000008">
    <property type="protein sequence ID" value="SFB36659.1"/>
    <property type="molecule type" value="Genomic_DNA"/>
</dbReference>
<gene>
    <name evidence="1" type="ORF">SAMN04489723_10882</name>
</gene>
<keyword evidence="2" id="KW-1185">Reference proteome</keyword>
<accession>A0A1I1AF64</accession>
<organism evidence="1 2">
    <name type="scientific">Algoriphagus aquimarinus</name>
    <dbReference type="NCBI Taxonomy" id="237018"/>
    <lineage>
        <taxon>Bacteria</taxon>
        <taxon>Pseudomonadati</taxon>
        <taxon>Bacteroidota</taxon>
        <taxon>Cytophagia</taxon>
        <taxon>Cytophagales</taxon>
        <taxon>Cyclobacteriaceae</taxon>
        <taxon>Algoriphagus</taxon>
    </lineage>
</organism>
<evidence type="ECO:0000313" key="1">
    <source>
        <dbReference type="EMBL" id="SFB36659.1"/>
    </source>
</evidence>
<sequence>MKRAIILPKYWYEEASLFIARLNALHPRYFLVPVAEIGAETNSYLPLVDQLMGKNRATSAMFILPRSLASGDKIDLWPALVHNNSTGHWISSVFFADNWSEVEDALQVLLSKKSTKVEANLTCQYQPVYTEMLAQWEQEGGKAYHPGDYFKDEILSAISQMKGNWLYWGHGEGDRLRGYGHLDIVDLLSNKYVSPLNATLWFTCSTLDKDYAENIALTWYQSGATKCLLASPNKVNTEANLVLSQRWLEISKKKQHCTIASLILEISQSTSEQTGRALWQYYLLGIPWVSGSM</sequence>
<evidence type="ECO:0008006" key="3">
    <source>
        <dbReference type="Google" id="ProtNLM"/>
    </source>
</evidence>
<dbReference type="RefSeq" id="WP_092897700.1">
    <property type="nucleotide sequence ID" value="NZ_FOKK01000008.1"/>
</dbReference>
<evidence type="ECO:0000313" key="2">
    <source>
        <dbReference type="Proteomes" id="UP000198790"/>
    </source>
</evidence>
<protein>
    <recommendedName>
        <fullName evidence="3">CHAT domain-containing protein</fullName>
    </recommendedName>
</protein>
<dbReference type="AlphaFoldDB" id="A0A1I1AF64"/>
<dbReference type="OrthoDB" id="819558at2"/>